<evidence type="ECO:0000259" key="2">
    <source>
        <dbReference type="Pfam" id="PF03713"/>
    </source>
</evidence>
<sequence length="127" mass="13703">MKIHRFLRAVPLLAAAALAVPAHAQDHGAHGKDHAAHAASPADAAFAEAMLRMHEDMVVLPSGDPDVDFVRGMIPHHQGAIDMARVVLEHGDDPDIRRLAEEVITAQEAEIAMMRAWLADNDPEAAQ</sequence>
<proteinExistence type="predicted"/>
<evidence type="ECO:0000313" key="3">
    <source>
        <dbReference type="EMBL" id="MFC0199384.1"/>
    </source>
</evidence>
<gene>
    <name evidence="3" type="ORF">ACFFIZ_03355</name>
</gene>
<dbReference type="Proteomes" id="UP001589795">
    <property type="component" value="Unassembled WGS sequence"/>
</dbReference>
<feature type="signal peptide" evidence="1">
    <location>
        <begin position="1"/>
        <end position="24"/>
    </location>
</feature>
<dbReference type="EMBL" id="JBHLWQ010000034">
    <property type="protein sequence ID" value="MFC0199384.1"/>
    <property type="molecule type" value="Genomic_DNA"/>
</dbReference>
<dbReference type="InterPro" id="IPR005183">
    <property type="entry name" value="DUF305_CopM-like"/>
</dbReference>
<dbReference type="RefSeq" id="WP_265507147.1">
    <property type="nucleotide sequence ID" value="NZ_JAOTBE010000025.1"/>
</dbReference>
<feature type="chain" id="PRO_5045061344" evidence="1">
    <location>
        <begin position="25"/>
        <end position="127"/>
    </location>
</feature>
<protein>
    <submittedName>
        <fullName evidence="3">DUF305 domain-containing protein</fullName>
    </submittedName>
</protein>
<name>A0ABV6CF76_9RHOB</name>
<dbReference type="Pfam" id="PF03713">
    <property type="entry name" value="DUF305"/>
    <property type="match status" value="1"/>
</dbReference>
<dbReference type="InterPro" id="IPR012347">
    <property type="entry name" value="Ferritin-like"/>
</dbReference>
<dbReference type="Gene3D" id="1.20.1260.10">
    <property type="match status" value="1"/>
</dbReference>
<comment type="caution">
    <text evidence="3">The sequence shown here is derived from an EMBL/GenBank/DDBJ whole genome shotgun (WGS) entry which is preliminary data.</text>
</comment>
<evidence type="ECO:0000256" key="1">
    <source>
        <dbReference type="SAM" id="SignalP"/>
    </source>
</evidence>
<keyword evidence="4" id="KW-1185">Reference proteome</keyword>
<reference evidence="3 4" key="1">
    <citation type="submission" date="2024-09" db="EMBL/GenBank/DDBJ databases">
        <authorList>
            <person name="Sun Q."/>
            <person name="Mori K."/>
        </authorList>
    </citation>
    <scope>NUCLEOTIDE SEQUENCE [LARGE SCALE GENOMIC DNA]</scope>
    <source>
        <strain evidence="3 4">CCM 7904</strain>
    </source>
</reference>
<dbReference type="PANTHER" id="PTHR36933">
    <property type="entry name" value="SLL0788 PROTEIN"/>
    <property type="match status" value="1"/>
</dbReference>
<dbReference type="PANTHER" id="PTHR36933:SF1">
    <property type="entry name" value="SLL0788 PROTEIN"/>
    <property type="match status" value="1"/>
</dbReference>
<feature type="domain" description="DUF305" evidence="2">
    <location>
        <begin position="66"/>
        <end position="122"/>
    </location>
</feature>
<keyword evidence="1" id="KW-0732">Signal</keyword>
<organism evidence="3 4">
    <name type="scientific">Paracoccus rhizosphaerae</name>
    <dbReference type="NCBI Taxonomy" id="1133347"/>
    <lineage>
        <taxon>Bacteria</taxon>
        <taxon>Pseudomonadati</taxon>
        <taxon>Pseudomonadota</taxon>
        <taxon>Alphaproteobacteria</taxon>
        <taxon>Rhodobacterales</taxon>
        <taxon>Paracoccaceae</taxon>
        <taxon>Paracoccus</taxon>
    </lineage>
</organism>
<evidence type="ECO:0000313" key="4">
    <source>
        <dbReference type="Proteomes" id="UP001589795"/>
    </source>
</evidence>
<accession>A0ABV6CF76</accession>